<comment type="caution">
    <text evidence="1">The sequence shown here is derived from an EMBL/GenBank/DDBJ whole genome shotgun (WGS) entry which is preliminary data.</text>
</comment>
<dbReference type="EMBL" id="BBLT01000002">
    <property type="protein sequence ID" value="GAL83743.1"/>
    <property type="molecule type" value="Genomic_DNA"/>
</dbReference>
<name>A0A098LCL3_9BACT</name>
<dbReference type="AlphaFoldDB" id="A0A098LCL3"/>
<keyword evidence="2" id="KW-1185">Reference proteome</keyword>
<sequence>MTVIVQGILSSYMNSHNLSKSFRLIFLREELIHLKNVGSTLNCKQRIFKSTRDNLDLLNFLIGNSLLKIVF</sequence>
<protein>
    <submittedName>
        <fullName evidence="1">Uncharacterized protein</fullName>
    </submittedName>
</protein>
<dbReference type="STRING" id="153721.MYP_970"/>
<reference evidence="1 2" key="1">
    <citation type="submission" date="2014-09" db="EMBL/GenBank/DDBJ databases">
        <title>Sporocytophaga myxococcoides PG-01 genome sequencing.</title>
        <authorList>
            <person name="Liu L."/>
            <person name="Gao P.J."/>
            <person name="Chen G.J."/>
            <person name="Wang L.S."/>
        </authorList>
    </citation>
    <scope>NUCLEOTIDE SEQUENCE [LARGE SCALE GENOMIC DNA]</scope>
    <source>
        <strain evidence="1 2">PG-01</strain>
    </source>
</reference>
<dbReference type="Proteomes" id="UP000030185">
    <property type="component" value="Unassembled WGS sequence"/>
</dbReference>
<gene>
    <name evidence="1" type="ORF">MYP_970</name>
</gene>
<evidence type="ECO:0000313" key="1">
    <source>
        <dbReference type="EMBL" id="GAL83743.1"/>
    </source>
</evidence>
<accession>A0A098LCL3</accession>
<organism evidence="1 2">
    <name type="scientific">Sporocytophaga myxococcoides</name>
    <dbReference type="NCBI Taxonomy" id="153721"/>
    <lineage>
        <taxon>Bacteria</taxon>
        <taxon>Pseudomonadati</taxon>
        <taxon>Bacteroidota</taxon>
        <taxon>Cytophagia</taxon>
        <taxon>Cytophagales</taxon>
        <taxon>Cytophagaceae</taxon>
        <taxon>Sporocytophaga</taxon>
    </lineage>
</organism>
<evidence type="ECO:0000313" key="2">
    <source>
        <dbReference type="Proteomes" id="UP000030185"/>
    </source>
</evidence>
<proteinExistence type="predicted"/>